<evidence type="ECO:0000313" key="1">
    <source>
        <dbReference type="EMBL" id="GJN05212.1"/>
    </source>
</evidence>
<accession>A0AAV5D4X6</accession>
<dbReference type="Proteomes" id="UP001054889">
    <property type="component" value="Unassembled WGS sequence"/>
</dbReference>
<reference evidence="1" key="2">
    <citation type="submission" date="2021-12" db="EMBL/GenBank/DDBJ databases">
        <title>Resequencing data analysis of finger millet.</title>
        <authorList>
            <person name="Hatakeyama M."/>
            <person name="Aluri S."/>
            <person name="Balachadran M.T."/>
            <person name="Sivarajan S.R."/>
            <person name="Poveda L."/>
            <person name="Shimizu-Inatsugi R."/>
            <person name="Schlapbach R."/>
            <person name="Sreeman S.M."/>
            <person name="Shimizu K.K."/>
        </authorList>
    </citation>
    <scope>NUCLEOTIDE SEQUENCE</scope>
</reference>
<reference evidence="1" key="1">
    <citation type="journal article" date="2018" name="DNA Res.">
        <title>Multiple hybrid de novo genome assembly of finger millet, an orphan allotetraploid crop.</title>
        <authorList>
            <person name="Hatakeyama M."/>
            <person name="Aluri S."/>
            <person name="Balachadran M.T."/>
            <person name="Sivarajan S.R."/>
            <person name="Patrignani A."/>
            <person name="Gruter S."/>
            <person name="Poveda L."/>
            <person name="Shimizu-Inatsugi R."/>
            <person name="Baeten J."/>
            <person name="Francoijs K.J."/>
            <person name="Nataraja K.N."/>
            <person name="Reddy Y.A.N."/>
            <person name="Phadnis S."/>
            <person name="Ravikumar R.L."/>
            <person name="Schlapbach R."/>
            <person name="Sreeman S.M."/>
            <person name="Shimizu K.K."/>
        </authorList>
    </citation>
    <scope>NUCLEOTIDE SEQUENCE</scope>
</reference>
<keyword evidence="2" id="KW-1185">Reference proteome</keyword>
<dbReference type="AlphaFoldDB" id="A0AAV5D4X6"/>
<name>A0AAV5D4X6_ELECO</name>
<dbReference type="EMBL" id="BQKI01000012">
    <property type="protein sequence ID" value="GJN05212.1"/>
    <property type="molecule type" value="Genomic_DNA"/>
</dbReference>
<evidence type="ECO:0000313" key="2">
    <source>
        <dbReference type="Proteomes" id="UP001054889"/>
    </source>
</evidence>
<protein>
    <submittedName>
        <fullName evidence="1">Uncharacterized protein</fullName>
    </submittedName>
</protein>
<organism evidence="1 2">
    <name type="scientific">Eleusine coracana subsp. coracana</name>
    <dbReference type="NCBI Taxonomy" id="191504"/>
    <lineage>
        <taxon>Eukaryota</taxon>
        <taxon>Viridiplantae</taxon>
        <taxon>Streptophyta</taxon>
        <taxon>Embryophyta</taxon>
        <taxon>Tracheophyta</taxon>
        <taxon>Spermatophyta</taxon>
        <taxon>Magnoliopsida</taxon>
        <taxon>Liliopsida</taxon>
        <taxon>Poales</taxon>
        <taxon>Poaceae</taxon>
        <taxon>PACMAD clade</taxon>
        <taxon>Chloridoideae</taxon>
        <taxon>Cynodonteae</taxon>
        <taxon>Eleusininae</taxon>
        <taxon>Eleusine</taxon>
    </lineage>
</organism>
<comment type="caution">
    <text evidence="1">The sequence shown here is derived from an EMBL/GenBank/DDBJ whole genome shotgun (WGS) entry which is preliminary data.</text>
</comment>
<sequence length="62" mass="7082">MVHQDREQNTPRFRVERKKRSQWRVMSCGLGAGTKTFGIWWPRCVESGVHVLGSSSPLALAR</sequence>
<proteinExistence type="predicted"/>
<gene>
    <name evidence="1" type="primary">ga22822</name>
    <name evidence="1" type="ORF">PR202_ga22822</name>
</gene>